<dbReference type="Proteomes" id="UP001589535">
    <property type="component" value="Unassembled WGS sequence"/>
</dbReference>
<feature type="region of interest" description="Disordered" evidence="1">
    <location>
        <begin position="1"/>
        <end position="37"/>
    </location>
</feature>
<evidence type="ECO:0008006" key="4">
    <source>
        <dbReference type="Google" id="ProtNLM"/>
    </source>
</evidence>
<organism evidence="2 3">
    <name type="scientific">Amycolatopsis plumensis</name>
    <dbReference type="NCBI Taxonomy" id="236508"/>
    <lineage>
        <taxon>Bacteria</taxon>
        <taxon>Bacillati</taxon>
        <taxon>Actinomycetota</taxon>
        <taxon>Actinomycetes</taxon>
        <taxon>Pseudonocardiales</taxon>
        <taxon>Pseudonocardiaceae</taxon>
        <taxon>Amycolatopsis</taxon>
    </lineage>
</organism>
<keyword evidence="3" id="KW-1185">Reference proteome</keyword>
<comment type="caution">
    <text evidence="2">The sequence shown here is derived from an EMBL/GenBank/DDBJ whole genome shotgun (WGS) entry which is preliminary data.</text>
</comment>
<accession>A0ABV5UCG6</accession>
<sequence length="74" mass="8073">VLSNGHAGFGGRPEETDQSKDRHRASGRPNRAEGKKHNAALICLARRRCDVLYAMLRNGTHYRHPESAPAPAAA</sequence>
<feature type="non-terminal residue" evidence="2">
    <location>
        <position position="1"/>
    </location>
</feature>
<reference evidence="2 3" key="1">
    <citation type="submission" date="2024-09" db="EMBL/GenBank/DDBJ databases">
        <authorList>
            <person name="Sun Q."/>
            <person name="Mori K."/>
        </authorList>
    </citation>
    <scope>NUCLEOTIDE SEQUENCE [LARGE SCALE GENOMIC DNA]</scope>
    <source>
        <strain evidence="2 3">JCM 13852</strain>
    </source>
</reference>
<evidence type="ECO:0000313" key="3">
    <source>
        <dbReference type="Proteomes" id="UP001589535"/>
    </source>
</evidence>
<protein>
    <recommendedName>
        <fullName evidence="4">Transposase IS116/IS110/IS902 family protein</fullName>
    </recommendedName>
</protein>
<proteinExistence type="predicted"/>
<gene>
    <name evidence="2" type="ORF">ACFFTO_31855</name>
</gene>
<name>A0ABV5UCG6_9PSEU</name>
<dbReference type="EMBL" id="JBHMBK010000029">
    <property type="protein sequence ID" value="MFB9688794.1"/>
    <property type="molecule type" value="Genomic_DNA"/>
</dbReference>
<evidence type="ECO:0000313" key="2">
    <source>
        <dbReference type="EMBL" id="MFB9688794.1"/>
    </source>
</evidence>
<evidence type="ECO:0000256" key="1">
    <source>
        <dbReference type="SAM" id="MobiDB-lite"/>
    </source>
</evidence>